<dbReference type="InterPro" id="IPR036291">
    <property type="entry name" value="NAD(P)-bd_dom_sf"/>
</dbReference>
<dbReference type="AlphaFoldDB" id="A0A0P1F2N3"/>
<dbReference type="InterPro" id="IPR006140">
    <property type="entry name" value="D-isomer_DH_NAD-bd"/>
</dbReference>
<dbReference type="PROSITE" id="PS00671">
    <property type="entry name" value="D_2_HYDROXYACID_DH_3"/>
    <property type="match status" value="1"/>
</dbReference>
<protein>
    <submittedName>
        <fullName evidence="4">Glyoxylate/hydroxypyruvate reductase A</fullName>
        <ecNumber evidence="4">1.1.1.79</ecNumber>
    </submittedName>
</protein>
<keyword evidence="1 4" id="KW-0560">Oxidoreductase</keyword>
<dbReference type="Proteomes" id="UP000051298">
    <property type="component" value="Unassembled WGS sequence"/>
</dbReference>
<evidence type="ECO:0000256" key="1">
    <source>
        <dbReference type="ARBA" id="ARBA00023002"/>
    </source>
</evidence>
<evidence type="ECO:0000256" key="2">
    <source>
        <dbReference type="ARBA" id="ARBA00023027"/>
    </source>
</evidence>
<evidence type="ECO:0000313" key="5">
    <source>
        <dbReference type="Proteomes" id="UP000051298"/>
    </source>
</evidence>
<dbReference type="PANTHER" id="PTHR43333">
    <property type="entry name" value="2-HACID_DH_C DOMAIN-CONTAINING PROTEIN"/>
    <property type="match status" value="1"/>
</dbReference>
<evidence type="ECO:0000259" key="3">
    <source>
        <dbReference type="Pfam" id="PF02826"/>
    </source>
</evidence>
<dbReference type="eggNOG" id="COG0111">
    <property type="taxonomic scope" value="Bacteria"/>
</dbReference>
<dbReference type="InterPro" id="IPR029753">
    <property type="entry name" value="D-isomer_DH_CS"/>
</dbReference>
<keyword evidence="4" id="KW-0670">Pyruvate</keyword>
<dbReference type="Pfam" id="PF02826">
    <property type="entry name" value="2-Hacid_dh_C"/>
    <property type="match status" value="1"/>
</dbReference>
<gene>
    <name evidence="4" type="primary">ghrA</name>
    <name evidence="4" type="ORF">THS5294_03248</name>
</gene>
<dbReference type="EC" id="1.1.1.79" evidence="4"/>
<proteinExistence type="predicted"/>
<accession>A0A0P1F2N3</accession>
<dbReference type="PANTHER" id="PTHR43333:SF1">
    <property type="entry name" value="D-ISOMER SPECIFIC 2-HYDROXYACID DEHYDROGENASE NAD-BINDING DOMAIN-CONTAINING PROTEIN"/>
    <property type="match status" value="1"/>
</dbReference>
<keyword evidence="2" id="KW-0520">NAD</keyword>
<sequence>MVNILFADRPEMWSDYAPHLRRALDAEGLTHAVIAPEMEPQDVDYIVYAPSSFVQDFRPYARLKGVMNLWAGVEDVIGNETLTAPLMRMVDPGLTDGMVQWVLAHTLRHHMDIDTHIHGQDGEWRSGRAMTPLMSRRKVGILGLGELGGACGAALAGLGFQVMGWSRSPKNVPGVTNYTGEDGLNEVLSNAEILILLTPLTSKTENLLNAERLSRMPKGAFVLNPGRGGLVDDAALLAALDSGAIAHATLDTFRVEPLPPEHAYWSHPRVTVTPHIASETRSDTASEQIAANIARCERGEPFLYVVDRTDL</sequence>
<reference evidence="4 5" key="1">
    <citation type="submission" date="2015-09" db="EMBL/GenBank/DDBJ databases">
        <authorList>
            <consortium name="Swine Surveillance"/>
        </authorList>
    </citation>
    <scope>NUCLEOTIDE SEQUENCE [LARGE SCALE GENOMIC DNA]</scope>
    <source>
        <strain evidence="4 5">CECT 5294</strain>
    </source>
</reference>
<dbReference type="RefSeq" id="WP_058124513.1">
    <property type="nucleotide sequence ID" value="NZ_CYRX01000033.1"/>
</dbReference>
<dbReference type="GO" id="GO:0030267">
    <property type="term" value="F:glyoxylate reductase (NADPH) activity"/>
    <property type="evidence" value="ECO:0007669"/>
    <property type="project" value="UniProtKB-EC"/>
</dbReference>
<evidence type="ECO:0000313" key="4">
    <source>
        <dbReference type="EMBL" id="CUH61935.1"/>
    </source>
</evidence>
<dbReference type="GO" id="GO:0051287">
    <property type="term" value="F:NAD binding"/>
    <property type="evidence" value="ECO:0007669"/>
    <property type="project" value="InterPro"/>
</dbReference>
<dbReference type="EMBL" id="CYRX01000033">
    <property type="protein sequence ID" value="CUH61935.1"/>
    <property type="molecule type" value="Genomic_DNA"/>
</dbReference>
<dbReference type="SUPFAM" id="SSF51735">
    <property type="entry name" value="NAD(P)-binding Rossmann-fold domains"/>
    <property type="match status" value="1"/>
</dbReference>
<name>A0A0P1F2N3_9RHOB</name>
<organism evidence="4 5">
    <name type="scientific">Thalassobacter stenotrophicus</name>
    <dbReference type="NCBI Taxonomy" id="266809"/>
    <lineage>
        <taxon>Bacteria</taxon>
        <taxon>Pseudomonadati</taxon>
        <taxon>Pseudomonadota</taxon>
        <taxon>Alphaproteobacteria</taxon>
        <taxon>Rhodobacterales</taxon>
        <taxon>Roseobacteraceae</taxon>
        <taxon>Thalassobacter</taxon>
    </lineage>
</organism>
<feature type="domain" description="D-isomer specific 2-hydroxyacid dehydrogenase NAD-binding" evidence="3">
    <location>
        <begin position="104"/>
        <end position="277"/>
    </location>
</feature>
<dbReference type="Gene3D" id="3.40.50.720">
    <property type="entry name" value="NAD(P)-binding Rossmann-like Domain"/>
    <property type="match status" value="2"/>
</dbReference>
<dbReference type="STRING" id="266809.PM03_01655"/>